<dbReference type="EMBL" id="AZHB01000018">
    <property type="protein sequence ID" value="OAA58191.1"/>
    <property type="molecule type" value="Genomic_DNA"/>
</dbReference>
<dbReference type="AlphaFoldDB" id="A0A167R1U4"/>
<protein>
    <submittedName>
        <fullName evidence="2">Uncharacterized protein</fullName>
    </submittedName>
</protein>
<organism evidence="2 3">
    <name type="scientific">Cordyceps fumosorosea (strain ARSEF 2679)</name>
    <name type="common">Isaria fumosorosea</name>
    <dbReference type="NCBI Taxonomy" id="1081104"/>
    <lineage>
        <taxon>Eukaryota</taxon>
        <taxon>Fungi</taxon>
        <taxon>Dikarya</taxon>
        <taxon>Ascomycota</taxon>
        <taxon>Pezizomycotina</taxon>
        <taxon>Sordariomycetes</taxon>
        <taxon>Hypocreomycetidae</taxon>
        <taxon>Hypocreales</taxon>
        <taxon>Cordycipitaceae</taxon>
        <taxon>Cordyceps</taxon>
    </lineage>
</organism>
<comment type="caution">
    <text evidence="2">The sequence shown here is derived from an EMBL/GenBank/DDBJ whole genome shotgun (WGS) entry which is preliminary data.</text>
</comment>
<dbReference type="Proteomes" id="UP000076744">
    <property type="component" value="Unassembled WGS sequence"/>
</dbReference>
<sequence length="328" mass="36765">MAEGSLDSLESEAGNKSPATKKQPFSTQLPPREQDSLPNQLEMKQRKPLPKCRAPLRGSQFCPPQGFENRVTKRKSPFRHFQICPPPGFEHLAAKGKSPLRRSQLCPPPGFKSRAAKQPSPLRFSQICPPPGFEHRDTEQNSLPNRSQTCSPPGLEDRATEQKIPIKAMLDKLGGKLNSTSTTKPCRPISVGEILLQGVAMDLGRRLRENPEEFDRLFPLELAGPEVDNVTMKNVSDCLPKPEKLANDFGYKTPRDPEEEEEEWYMSLENGTRRTVDQSQRLQSLLGLADGPQLKFEKLPDTDLRSLKPRCYDTPTAGYKLSSPSHEL</sequence>
<dbReference type="GeneID" id="30023022"/>
<reference evidence="2 3" key="1">
    <citation type="journal article" date="2016" name="Genome Biol. Evol.">
        <title>Divergent and convergent evolution of fungal pathogenicity.</title>
        <authorList>
            <person name="Shang Y."/>
            <person name="Xiao G."/>
            <person name="Zheng P."/>
            <person name="Cen K."/>
            <person name="Zhan S."/>
            <person name="Wang C."/>
        </authorList>
    </citation>
    <scope>NUCLEOTIDE SEQUENCE [LARGE SCALE GENOMIC DNA]</scope>
    <source>
        <strain evidence="2 3">ARSEF 2679</strain>
    </source>
</reference>
<name>A0A167R1U4_CORFA</name>
<dbReference type="RefSeq" id="XP_018702374.1">
    <property type="nucleotide sequence ID" value="XM_018850334.1"/>
</dbReference>
<feature type="region of interest" description="Disordered" evidence="1">
    <location>
        <begin position="1"/>
        <end position="75"/>
    </location>
</feature>
<feature type="compositionally biased region" description="Polar residues" evidence="1">
    <location>
        <begin position="140"/>
        <end position="151"/>
    </location>
</feature>
<accession>A0A167R1U4</accession>
<feature type="region of interest" description="Disordered" evidence="1">
    <location>
        <begin position="305"/>
        <end position="328"/>
    </location>
</feature>
<feature type="compositionally biased region" description="Polar residues" evidence="1">
    <location>
        <begin position="17"/>
        <end position="29"/>
    </location>
</feature>
<feature type="region of interest" description="Disordered" evidence="1">
    <location>
        <begin position="94"/>
        <end position="162"/>
    </location>
</feature>
<evidence type="ECO:0000313" key="2">
    <source>
        <dbReference type="EMBL" id="OAA58191.1"/>
    </source>
</evidence>
<evidence type="ECO:0000256" key="1">
    <source>
        <dbReference type="SAM" id="MobiDB-lite"/>
    </source>
</evidence>
<keyword evidence="3" id="KW-1185">Reference proteome</keyword>
<evidence type="ECO:0000313" key="3">
    <source>
        <dbReference type="Proteomes" id="UP000076744"/>
    </source>
</evidence>
<proteinExistence type="predicted"/>
<gene>
    <name evidence="2" type="ORF">ISF_06730</name>
</gene>